<dbReference type="RefSeq" id="XP_018230078.1">
    <property type="nucleotide sequence ID" value="XM_018373903.1"/>
</dbReference>
<dbReference type="GO" id="GO:0008270">
    <property type="term" value="F:zinc ion binding"/>
    <property type="evidence" value="ECO:0007669"/>
    <property type="project" value="UniProtKB-KW"/>
</dbReference>
<dbReference type="OrthoDB" id="4748970at2759"/>
<dbReference type="InterPro" id="IPR036236">
    <property type="entry name" value="Znf_C2H2_sf"/>
</dbReference>
<feature type="domain" description="C2H2-type" evidence="10">
    <location>
        <begin position="72"/>
        <end position="101"/>
    </location>
</feature>
<evidence type="ECO:0000256" key="8">
    <source>
        <dbReference type="ARBA" id="ARBA00023242"/>
    </source>
</evidence>
<dbReference type="GO" id="GO:0006384">
    <property type="term" value="P:transcription initiation at RNA polymerase III promoter"/>
    <property type="evidence" value="ECO:0007669"/>
    <property type="project" value="EnsemblFungi"/>
</dbReference>
<evidence type="ECO:0000313" key="11">
    <source>
        <dbReference type="EMBL" id="KTW31088.1"/>
    </source>
</evidence>
<organism evidence="11 12">
    <name type="scientific">Pneumocystis jirovecii (strain RU7)</name>
    <name type="common">Human pneumocystis pneumonia agent</name>
    <dbReference type="NCBI Taxonomy" id="1408657"/>
    <lineage>
        <taxon>Eukaryota</taxon>
        <taxon>Fungi</taxon>
        <taxon>Dikarya</taxon>
        <taxon>Ascomycota</taxon>
        <taxon>Taphrinomycotina</taxon>
        <taxon>Pneumocystomycetes</taxon>
        <taxon>Pneumocystaceae</taxon>
        <taxon>Pneumocystis</taxon>
    </lineage>
</organism>
<dbReference type="Pfam" id="PF00096">
    <property type="entry name" value="zf-C2H2"/>
    <property type="match status" value="3"/>
</dbReference>
<proteinExistence type="predicted"/>
<protein>
    <recommendedName>
        <fullName evidence="10">C2H2-type domain-containing protein</fullName>
    </recommendedName>
</protein>
<gene>
    <name evidence="11" type="ORF">T551_01640</name>
</gene>
<feature type="domain" description="C2H2-type" evidence="10">
    <location>
        <begin position="224"/>
        <end position="251"/>
    </location>
</feature>
<dbReference type="InterPro" id="IPR051061">
    <property type="entry name" value="Zinc_finger_trans_reg"/>
</dbReference>
<keyword evidence="4 9" id="KW-0863">Zinc-finger</keyword>
<dbReference type="InterPro" id="IPR013087">
    <property type="entry name" value="Znf_C2H2_type"/>
</dbReference>
<evidence type="ECO:0000256" key="9">
    <source>
        <dbReference type="PROSITE-ProRule" id="PRU00042"/>
    </source>
</evidence>
<evidence type="ECO:0000313" key="12">
    <source>
        <dbReference type="Proteomes" id="UP000053447"/>
    </source>
</evidence>
<dbReference type="Proteomes" id="UP000053447">
    <property type="component" value="Unassembled WGS sequence"/>
</dbReference>
<keyword evidence="3" id="KW-0677">Repeat</keyword>
<evidence type="ECO:0000259" key="10">
    <source>
        <dbReference type="PROSITE" id="PS50157"/>
    </source>
</evidence>
<feature type="domain" description="C2H2-type" evidence="10">
    <location>
        <begin position="287"/>
        <end position="317"/>
    </location>
</feature>
<dbReference type="PANTHER" id="PTHR46179:SF13">
    <property type="entry name" value="C2H2-TYPE DOMAIN-CONTAINING PROTEIN"/>
    <property type="match status" value="1"/>
</dbReference>
<feature type="domain" description="C2H2-type" evidence="10">
    <location>
        <begin position="42"/>
        <end position="71"/>
    </location>
</feature>
<evidence type="ECO:0000256" key="2">
    <source>
        <dbReference type="ARBA" id="ARBA00022723"/>
    </source>
</evidence>
<keyword evidence="2" id="KW-0479">Metal-binding</keyword>
<evidence type="ECO:0000256" key="4">
    <source>
        <dbReference type="ARBA" id="ARBA00022771"/>
    </source>
</evidence>
<keyword evidence="6" id="KW-0805">Transcription regulation</keyword>
<comment type="subcellular location">
    <subcellularLocation>
        <location evidence="1">Nucleus</location>
    </subcellularLocation>
</comment>
<dbReference type="PROSITE" id="PS50157">
    <property type="entry name" value="ZINC_FINGER_C2H2_2"/>
    <property type="match status" value="8"/>
</dbReference>
<dbReference type="eggNOG" id="KOG1721">
    <property type="taxonomic scope" value="Eukaryota"/>
</dbReference>
<keyword evidence="8" id="KW-0539">Nucleus</keyword>
<dbReference type="EMBL" id="LFWA01000006">
    <property type="protein sequence ID" value="KTW31088.1"/>
    <property type="molecule type" value="Genomic_DNA"/>
</dbReference>
<comment type="caution">
    <text evidence="11">The sequence shown here is derived from an EMBL/GenBank/DDBJ whole genome shotgun (WGS) entry which is preliminary data.</text>
</comment>
<dbReference type="AlphaFoldDB" id="A0A0W4ZRT5"/>
<dbReference type="SMART" id="SM00355">
    <property type="entry name" value="ZnF_C2H2"/>
    <property type="match status" value="10"/>
</dbReference>
<feature type="domain" description="C2H2-type" evidence="10">
    <location>
        <begin position="256"/>
        <end position="286"/>
    </location>
</feature>
<feature type="domain" description="C2H2-type" evidence="10">
    <location>
        <begin position="164"/>
        <end position="189"/>
    </location>
</feature>
<reference evidence="12" key="1">
    <citation type="journal article" date="2016" name="Nat. Commun.">
        <title>Genome analysis of three Pneumocystis species reveals adaptation mechanisms to life exclusively in mammalian hosts.</title>
        <authorList>
            <person name="Ma L."/>
            <person name="Chen Z."/>
            <person name="Huang D.W."/>
            <person name="Kutty G."/>
            <person name="Ishihara M."/>
            <person name="Wang H."/>
            <person name="Abouelleil A."/>
            <person name="Bishop L."/>
            <person name="Davey E."/>
            <person name="Deng R."/>
            <person name="Deng X."/>
            <person name="Fan L."/>
            <person name="Fantoni G."/>
            <person name="Fitzgerald M."/>
            <person name="Gogineni E."/>
            <person name="Goldberg J.M."/>
            <person name="Handley G."/>
            <person name="Hu X."/>
            <person name="Huber C."/>
            <person name="Jiao X."/>
            <person name="Jones K."/>
            <person name="Levin J.Z."/>
            <person name="Liu Y."/>
            <person name="Macdonald P."/>
            <person name="Melnikov A."/>
            <person name="Raley C."/>
            <person name="Sassi M."/>
            <person name="Sherman B.T."/>
            <person name="Song X."/>
            <person name="Sykes S."/>
            <person name="Tran B."/>
            <person name="Walsh L."/>
            <person name="Xia Y."/>
            <person name="Yang J."/>
            <person name="Young S."/>
            <person name="Zeng Q."/>
            <person name="Zheng X."/>
            <person name="Stephens R."/>
            <person name="Nusbaum C."/>
            <person name="Birren B.W."/>
            <person name="Azadi P."/>
            <person name="Lempicki R.A."/>
            <person name="Cuomo C.A."/>
            <person name="Kovacs J.A."/>
        </authorList>
    </citation>
    <scope>NUCLEOTIDE SEQUENCE [LARGE SCALE GENOMIC DNA]</scope>
    <source>
        <strain evidence="12">RU7</strain>
    </source>
</reference>
<dbReference type="FunFam" id="3.30.160.60:FF:001102">
    <property type="entry name" value="Transcription factor IIIA"/>
    <property type="match status" value="1"/>
</dbReference>
<feature type="domain" description="C2H2-type" evidence="10">
    <location>
        <begin position="102"/>
        <end position="131"/>
    </location>
</feature>
<evidence type="ECO:0000256" key="6">
    <source>
        <dbReference type="ARBA" id="ARBA00023015"/>
    </source>
</evidence>
<evidence type="ECO:0000256" key="5">
    <source>
        <dbReference type="ARBA" id="ARBA00022833"/>
    </source>
</evidence>
<dbReference type="GeneID" id="28940158"/>
<dbReference type="GO" id="GO:0006357">
    <property type="term" value="P:regulation of transcription by RNA polymerase II"/>
    <property type="evidence" value="ECO:0007669"/>
    <property type="project" value="TreeGrafter"/>
</dbReference>
<dbReference type="GO" id="GO:0008097">
    <property type="term" value="F:5S rRNA binding"/>
    <property type="evidence" value="ECO:0007669"/>
    <property type="project" value="EnsemblFungi"/>
</dbReference>
<name>A0A0W4ZRT5_PNEJ7</name>
<dbReference type="Pfam" id="PF12874">
    <property type="entry name" value="zf-met"/>
    <property type="match status" value="1"/>
</dbReference>
<evidence type="ECO:0000256" key="3">
    <source>
        <dbReference type="ARBA" id="ARBA00022737"/>
    </source>
</evidence>
<evidence type="ECO:0000256" key="7">
    <source>
        <dbReference type="ARBA" id="ARBA00023163"/>
    </source>
</evidence>
<dbReference type="PANTHER" id="PTHR46179">
    <property type="entry name" value="ZINC FINGER PROTEIN"/>
    <property type="match status" value="1"/>
</dbReference>
<dbReference type="GO" id="GO:0005634">
    <property type="term" value="C:nucleus"/>
    <property type="evidence" value="ECO:0007669"/>
    <property type="project" value="UniProtKB-SubCell"/>
</dbReference>
<evidence type="ECO:0000256" key="1">
    <source>
        <dbReference type="ARBA" id="ARBA00004123"/>
    </source>
</evidence>
<accession>A0A0W4ZRT5</accession>
<dbReference type="GO" id="GO:0000995">
    <property type="term" value="F:RNA polymerase III general transcription initiation factor activity"/>
    <property type="evidence" value="ECO:0007669"/>
    <property type="project" value="EnsemblFungi"/>
</dbReference>
<keyword evidence="7" id="KW-0804">Transcription</keyword>
<keyword evidence="5" id="KW-0862">Zinc</keyword>
<keyword evidence="12" id="KW-1185">Reference proteome</keyword>
<sequence length="378" mass="45469">MFLDMDFMIRNLNEENEENEEKQKIQEDFCGKKRRKIEKKLYKCTYEGCEKAYSKPCRIEEHIRSHTGERPFVCNYERCKKAFFRKSHLNAHIHSHINDRPYFCTYKECTSRFNTNQHLRRHEAIHLKDTPYKCTKYPPCTAAFQKNHQLRIHIAHTHTHKKPFPCEYDQCKKSFDTGSKLNSHISRIHIPIPNYFCEMEDCHQKEKFTKWSLLQKHLKNNHPAICKICNKKFTTDTQLKLHLQVHEKTLEERRLHHCPVENCQKSFTRSFALQKHIEIVHEQKREFVCDIDNCNMKFGYKKLLITHQSRIHNQPEKNYIEKKQKKENKPSTINLLTGSNYLESGRDISCLVQGCKWQFSREYDLKRHMKSFHGDLII</sequence>
<dbReference type="STRING" id="1408657.A0A0W4ZRT5"/>
<dbReference type="PROSITE" id="PS00028">
    <property type="entry name" value="ZINC_FINGER_C2H2_1"/>
    <property type="match status" value="8"/>
</dbReference>
<dbReference type="SUPFAM" id="SSF57667">
    <property type="entry name" value="beta-beta-alpha zinc fingers"/>
    <property type="match status" value="5"/>
</dbReference>
<dbReference type="GO" id="GO:0003677">
    <property type="term" value="F:DNA binding"/>
    <property type="evidence" value="ECO:0007669"/>
    <property type="project" value="EnsemblFungi"/>
</dbReference>
<dbReference type="VEuPathDB" id="FungiDB:T551_01640"/>
<dbReference type="Gene3D" id="3.30.160.60">
    <property type="entry name" value="Classic Zinc Finger"/>
    <property type="match status" value="7"/>
</dbReference>
<feature type="domain" description="C2H2-type" evidence="10">
    <location>
        <begin position="132"/>
        <end position="163"/>
    </location>
</feature>